<evidence type="ECO:0000313" key="3">
    <source>
        <dbReference type="Proteomes" id="UP000753802"/>
    </source>
</evidence>
<dbReference type="Pfam" id="PF13588">
    <property type="entry name" value="HSDR_N_2"/>
    <property type="match status" value="1"/>
</dbReference>
<name>A0ABW9ZV25_9BACT</name>
<dbReference type="Proteomes" id="UP000753802">
    <property type="component" value="Unassembled WGS sequence"/>
</dbReference>
<evidence type="ECO:0000259" key="1">
    <source>
        <dbReference type="Pfam" id="PF13588"/>
    </source>
</evidence>
<protein>
    <submittedName>
        <fullName evidence="2">Type I restriction enzyme HsdR N-terminal domain-containing protein</fullName>
    </submittedName>
</protein>
<comment type="caution">
    <text evidence="2">The sequence shown here is derived from an EMBL/GenBank/DDBJ whole genome shotgun (WGS) entry which is preliminary data.</text>
</comment>
<accession>A0ABW9ZV25</accession>
<proteinExistence type="predicted"/>
<dbReference type="Gene3D" id="3.90.1570.30">
    <property type="match status" value="1"/>
</dbReference>
<reference evidence="2 3" key="1">
    <citation type="submission" date="2020-01" db="EMBL/GenBank/DDBJ databases">
        <title>Genome analysis.</title>
        <authorList>
            <person name="Wu S."/>
            <person name="Wang G."/>
        </authorList>
    </citation>
    <scope>NUCLEOTIDE SEQUENCE [LARGE SCALE GENOMIC DNA]</scope>
    <source>
        <strain evidence="2 3">SYL130</strain>
    </source>
</reference>
<dbReference type="EMBL" id="JAACJS010000015">
    <property type="protein sequence ID" value="NCI50995.1"/>
    <property type="molecule type" value="Genomic_DNA"/>
</dbReference>
<sequence>MTRIEYPPFDFRIKKENEKEWIFDEVRKQWVRLTPEEWVRQNILQYLLQVKKYPASLIAVEKEIALGELRKRFDILVYKEAKPWMIIECKEMNVPLSEATIRQILNYNITIRADYIMVTNGTEHRAFCIAKGIPEPIAELPETGSSN</sequence>
<evidence type="ECO:0000313" key="2">
    <source>
        <dbReference type="EMBL" id="NCI50995.1"/>
    </source>
</evidence>
<dbReference type="RefSeq" id="WP_161819297.1">
    <property type="nucleotide sequence ID" value="NZ_JAACJS010000015.1"/>
</dbReference>
<keyword evidence="3" id="KW-1185">Reference proteome</keyword>
<organism evidence="2 3">
    <name type="scientific">Sediminibacterium roseum</name>
    <dbReference type="NCBI Taxonomy" id="1978412"/>
    <lineage>
        <taxon>Bacteria</taxon>
        <taxon>Pseudomonadati</taxon>
        <taxon>Bacteroidota</taxon>
        <taxon>Chitinophagia</taxon>
        <taxon>Chitinophagales</taxon>
        <taxon>Chitinophagaceae</taxon>
        <taxon>Sediminibacterium</taxon>
    </lineage>
</organism>
<dbReference type="InterPro" id="IPR029464">
    <property type="entry name" value="HSDR_N"/>
</dbReference>
<feature type="domain" description="Type I restriction enzyme R protein N-terminal" evidence="1">
    <location>
        <begin position="35"/>
        <end position="141"/>
    </location>
</feature>
<gene>
    <name evidence="2" type="ORF">GWC95_13760</name>
</gene>